<dbReference type="OrthoDB" id="1431247at2759"/>
<feature type="region of interest" description="Disordered" evidence="4">
    <location>
        <begin position="28"/>
        <end position="55"/>
    </location>
</feature>
<evidence type="ECO:0000259" key="5">
    <source>
        <dbReference type="PROSITE" id="PS01031"/>
    </source>
</evidence>
<dbReference type="SUPFAM" id="SSF49764">
    <property type="entry name" value="HSP20-like chaperones"/>
    <property type="match status" value="1"/>
</dbReference>
<evidence type="ECO:0000256" key="1">
    <source>
        <dbReference type="ARBA" id="ARBA00023016"/>
    </source>
</evidence>
<reference evidence="6" key="2">
    <citation type="submission" date="2018-03" db="EMBL/GenBank/DDBJ databases">
        <title>The Triticum urartu genome reveals the dynamic nature of wheat genome evolution.</title>
        <authorList>
            <person name="Ling H."/>
            <person name="Ma B."/>
            <person name="Shi X."/>
            <person name="Liu H."/>
            <person name="Dong L."/>
            <person name="Sun H."/>
            <person name="Cao Y."/>
            <person name="Gao Q."/>
            <person name="Zheng S."/>
            <person name="Li Y."/>
            <person name="Yu Y."/>
            <person name="Du H."/>
            <person name="Qi M."/>
            <person name="Li Y."/>
            <person name="Yu H."/>
            <person name="Cui Y."/>
            <person name="Wang N."/>
            <person name="Chen C."/>
            <person name="Wu H."/>
            <person name="Zhao Y."/>
            <person name="Zhang J."/>
            <person name="Li Y."/>
            <person name="Zhou W."/>
            <person name="Zhang B."/>
            <person name="Hu W."/>
            <person name="Eijk M."/>
            <person name="Tang J."/>
            <person name="Witsenboer H."/>
            <person name="Zhao S."/>
            <person name="Li Z."/>
            <person name="Zhang A."/>
            <person name="Wang D."/>
            <person name="Liang C."/>
        </authorList>
    </citation>
    <scope>NUCLEOTIDE SEQUENCE [LARGE SCALE GENOMIC DNA]</scope>
    <source>
        <strain evidence="6">cv. G1812</strain>
    </source>
</reference>
<evidence type="ECO:0000256" key="3">
    <source>
        <dbReference type="RuleBase" id="RU003616"/>
    </source>
</evidence>
<keyword evidence="1" id="KW-0346">Stress response</keyword>
<accession>A0A8R7UUU1</accession>
<organism evidence="6 7">
    <name type="scientific">Triticum urartu</name>
    <name type="common">Red wild einkorn</name>
    <name type="synonym">Crithodium urartu</name>
    <dbReference type="NCBI Taxonomy" id="4572"/>
    <lineage>
        <taxon>Eukaryota</taxon>
        <taxon>Viridiplantae</taxon>
        <taxon>Streptophyta</taxon>
        <taxon>Embryophyta</taxon>
        <taxon>Tracheophyta</taxon>
        <taxon>Spermatophyta</taxon>
        <taxon>Magnoliopsida</taxon>
        <taxon>Liliopsida</taxon>
        <taxon>Poales</taxon>
        <taxon>Poaceae</taxon>
        <taxon>BOP clade</taxon>
        <taxon>Pooideae</taxon>
        <taxon>Triticodae</taxon>
        <taxon>Triticeae</taxon>
        <taxon>Triticinae</taxon>
        <taxon>Triticum</taxon>
    </lineage>
</organism>
<dbReference type="RefSeq" id="XP_048533723.1">
    <property type="nucleotide sequence ID" value="XM_048677766.1"/>
</dbReference>
<keyword evidence="7" id="KW-1185">Reference proteome</keyword>
<dbReference type="EnsemblPlants" id="TuG1812G0600003600.01.T01">
    <property type="protein sequence ID" value="TuG1812G0600003600.01.T01"/>
    <property type="gene ID" value="TuG1812G0600003600.01"/>
</dbReference>
<feature type="domain" description="SHSP" evidence="5">
    <location>
        <begin position="53"/>
        <end position="178"/>
    </location>
</feature>
<sequence length="178" mass="18994">MAELLFAPAVAGLVHLPEVLERLAAAEANHRDHAHHHPAHALGHGHPRAQIGAGGVGGGAPVDIVETPGEYAFLLDVPGLSKSDIQVTLEEDNVLVMKSASNGGANGKRKREDEEADCRYIRLERRASPRSFVRKFRLPEDADAGAVAARCENGVLTVTVKKQPPPEKKTKSVQVAIA</sequence>
<dbReference type="Gramene" id="TuG1812G0600003600.01.T01">
    <property type="protein sequence ID" value="TuG1812G0600003600.01.T01"/>
    <property type="gene ID" value="TuG1812G0600003600.01"/>
</dbReference>
<dbReference type="PANTHER" id="PTHR11527">
    <property type="entry name" value="HEAT-SHOCK PROTEIN 20 FAMILY MEMBER"/>
    <property type="match status" value="1"/>
</dbReference>
<proteinExistence type="inferred from homology"/>
<dbReference type="KEGG" id="tua:125512670"/>
<comment type="similarity">
    <text evidence="2 3">Belongs to the small heat shock protein (HSP20) family.</text>
</comment>
<gene>
    <name evidence="6" type="primary">LOC125512670</name>
</gene>
<dbReference type="Proteomes" id="UP000015106">
    <property type="component" value="Chromosome 6"/>
</dbReference>
<dbReference type="InterPro" id="IPR008978">
    <property type="entry name" value="HSP20-like_chaperone"/>
</dbReference>
<dbReference type="InterPro" id="IPR031107">
    <property type="entry name" value="Small_HSP"/>
</dbReference>
<dbReference type="Pfam" id="PF00011">
    <property type="entry name" value="HSP20"/>
    <property type="match status" value="1"/>
</dbReference>
<name>A0A8R7UUU1_TRIUA</name>
<dbReference type="Gene3D" id="2.60.40.790">
    <property type="match status" value="1"/>
</dbReference>
<evidence type="ECO:0000313" key="6">
    <source>
        <dbReference type="EnsemblPlants" id="TuG1812G0600003600.01.T01"/>
    </source>
</evidence>
<dbReference type="AlphaFoldDB" id="A0A8R7UUU1"/>
<protein>
    <recommendedName>
        <fullName evidence="5">SHSP domain-containing protein</fullName>
    </recommendedName>
</protein>
<dbReference type="GO" id="GO:0009408">
    <property type="term" value="P:response to heat"/>
    <property type="evidence" value="ECO:0007669"/>
    <property type="project" value="EnsemblPlants"/>
</dbReference>
<dbReference type="GeneID" id="125512670"/>
<dbReference type="CDD" id="cd06464">
    <property type="entry name" value="ACD_sHsps-like"/>
    <property type="match status" value="1"/>
</dbReference>
<reference evidence="7" key="1">
    <citation type="journal article" date="2013" name="Nature">
        <title>Draft genome of the wheat A-genome progenitor Triticum urartu.</title>
        <authorList>
            <person name="Ling H.Q."/>
            <person name="Zhao S."/>
            <person name="Liu D."/>
            <person name="Wang J."/>
            <person name="Sun H."/>
            <person name="Zhang C."/>
            <person name="Fan H."/>
            <person name="Li D."/>
            <person name="Dong L."/>
            <person name="Tao Y."/>
            <person name="Gao C."/>
            <person name="Wu H."/>
            <person name="Li Y."/>
            <person name="Cui Y."/>
            <person name="Guo X."/>
            <person name="Zheng S."/>
            <person name="Wang B."/>
            <person name="Yu K."/>
            <person name="Liang Q."/>
            <person name="Yang W."/>
            <person name="Lou X."/>
            <person name="Chen J."/>
            <person name="Feng M."/>
            <person name="Jian J."/>
            <person name="Zhang X."/>
            <person name="Luo G."/>
            <person name="Jiang Y."/>
            <person name="Liu J."/>
            <person name="Wang Z."/>
            <person name="Sha Y."/>
            <person name="Zhang B."/>
            <person name="Wu H."/>
            <person name="Tang D."/>
            <person name="Shen Q."/>
            <person name="Xue P."/>
            <person name="Zou S."/>
            <person name="Wang X."/>
            <person name="Liu X."/>
            <person name="Wang F."/>
            <person name="Yang Y."/>
            <person name="An X."/>
            <person name="Dong Z."/>
            <person name="Zhang K."/>
            <person name="Zhang X."/>
            <person name="Luo M.C."/>
            <person name="Dvorak J."/>
            <person name="Tong Y."/>
            <person name="Wang J."/>
            <person name="Yang H."/>
            <person name="Li Z."/>
            <person name="Wang D."/>
            <person name="Zhang A."/>
            <person name="Wang J."/>
        </authorList>
    </citation>
    <scope>NUCLEOTIDE SEQUENCE</scope>
    <source>
        <strain evidence="7">cv. G1812</strain>
    </source>
</reference>
<feature type="compositionally biased region" description="Basic residues" evidence="4">
    <location>
        <begin position="32"/>
        <end position="47"/>
    </location>
</feature>
<evidence type="ECO:0000256" key="4">
    <source>
        <dbReference type="SAM" id="MobiDB-lite"/>
    </source>
</evidence>
<evidence type="ECO:0000256" key="2">
    <source>
        <dbReference type="PROSITE-ProRule" id="PRU00285"/>
    </source>
</evidence>
<dbReference type="InterPro" id="IPR002068">
    <property type="entry name" value="A-crystallin/Hsp20_dom"/>
</dbReference>
<evidence type="ECO:0000313" key="7">
    <source>
        <dbReference type="Proteomes" id="UP000015106"/>
    </source>
</evidence>
<dbReference type="PROSITE" id="PS01031">
    <property type="entry name" value="SHSP"/>
    <property type="match status" value="1"/>
</dbReference>
<reference evidence="6" key="3">
    <citation type="submission" date="2022-06" db="UniProtKB">
        <authorList>
            <consortium name="EnsemblPlants"/>
        </authorList>
    </citation>
    <scope>IDENTIFICATION</scope>
</reference>